<dbReference type="STRING" id="307507.A0A2V0NP84"/>
<proteinExistence type="predicted"/>
<feature type="region of interest" description="Disordered" evidence="1">
    <location>
        <begin position="1"/>
        <end position="26"/>
    </location>
</feature>
<evidence type="ECO:0000313" key="2">
    <source>
        <dbReference type="EMBL" id="GBF89406.1"/>
    </source>
</evidence>
<name>A0A2V0NP84_9CHLO</name>
<keyword evidence="3" id="KW-1185">Reference proteome</keyword>
<dbReference type="EMBL" id="BDRX01000010">
    <property type="protein sequence ID" value="GBF89406.1"/>
    <property type="molecule type" value="Genomic_DNA"/>
</dbReference>
<accession>A0A2V0NP84</accession>
<reference evidence="2 3" key="1">
    <citation type="journal article" date="2018" name="Sci. Rep.">
        <title>Raphidocelis subcapitata (=Pseudokirchneriella subcapitata) provides an insight into genome evolution and environmental adaptations in the Sphaeropleales.</title>
        <authorList>
            <person name="Suzuki S."/>
            <person name="Yamaguchi H."/>
            <person name="Nakajima N."/>
            <person name="Kawachi M."/>
        </authorList>
    </citation>
    <scope>NUCLEOTIDE SEQUENCE [LARGE SCALE GENOMIC DNA]</scope>
    <source>
        <strain evidence="2 3">NIES-35</strain>
    </source>
</reference>
<organism evidence="2 3">
    <name type="scientific">Raphidocelis subcapitata</name>
    <dbReference type="NCBI Taxonomy" id="307507"/>
    <lineage>
        <taxon>Eukaryota</taxon>
        <taxon>Viridiplantae</taxon>
        <taxon>Chlorophyta</taxon>
        <taxon>core chlorophytes</taxon>
        <taxon>Chlorophyceae</taxon>
        <taxon>CS clade</taxon>
        <taxon>Sphaeropleales</taxon>
        <taxon>Selenastraceae</taxon>
        <taxon>Raphidocelis</taxon>
    </lineage>
</organism>
<dbReference type="InParanoid" id="A0A2V0NP84"/>
<comment type="caution">
    <text evidence="2">The sequence shown here is derived from an EMBL/GenBank/DDBJ whole genome shotgun (WGS) entry which is preliminary data.</text>
</comment>
<dbReference type="AlphaFoldDB" id="A0A2V0NP84"/>
<dbReference type="OrthoDB" id="201809at2759"/>
<evidence type="ECO:0000256" key="1">
    <source>
        <dbReference type="SAM" id="MobiDB-lite"/>
    </source>
</evidence>
<sequence length="237" mass="25743">MASSLAGSSRGLAAVRQGPRNTPGRFRQAPLARDRVRAAAAVAEDISQDTYCCLGMAHCFKKNENGKLEDVFVIEPLSASSLECMATGARTSFRVASGIRFADALSRDRARLPEGFEEGRWCDNYEYRLVAAARTWLRPHAQDNLMDIVPLGKARSNFNFCLDDRRVLNLDNVVTDDDNIKQDISIDVYGRTDKVEEEKARAAAAAAAAAAVPSMGAAAAEEEEEEEEDALDALLAG</sequence>
<feature type="region of interest" description="Disordered" evidence="1">
    <location>
        <begin position="213"/>
        <end position="237"/>
    </location>
</feature>
<evidence type="ECO:0000313" key="3">
    <source>
        <dbReference type="Proteomes" id="UP000247498"/>
    </source>
</evidence>
<protein>
    <submittedName>
        <fullName evidence="2">Uncharacterized protein</fullName>
    </submittedName>
</protein>
<gene>
    <name evidence="2" type="ORF">Rsub_01978</name>
</gene>
<dbReference type="Proteomes" id="UP000247498">
    <property type="component" value="Unassembled WGS sequence"/>
</dbReference>
<feature type="compositionally biased region" description="Acidic residues" evidence="1">
    <location>
        <begin position="220"/>
        <end position="231"/>
    </location>
</feature>
<feature type="compositionally biased region" description="Low complexity" evidence="1">
    <location>
        <begin position="1"/>
        <end position="14"/>
    </location>
</feature>